<keyword evidence="6" id="KW-0408">Iron</keyword>
<keyword evidence="4" id="KW-0479">Metal-binding</keyword>
<evidence type="ECO:0000256" key="6">
    <source>
        <dbReference type="ARBA" id="ARBA00023004"/>
    </source>
</evidence>
<dbReference type="Gene3D" id="3.40.228.10">
    <property type="entry name" value="Dimethylsulfoxide Reductase, domain 2"/>
    <property type="match status" value="1"/>
</dbReference>
<name>A8FT42_SHESH</name>
<keyword evidence="3" id="KW-0500">Molybdenum</keyword>
<dbReference type="InterPro" id="IPR006657">
    <property type="entry name" value="MoPterin_dinucl-bd_dom"/>
</dbReference>
<comment type="similarity">
    <text evidence="2">Belongs to the prokaryotic molybdopterin-containing oxidoreductase family.</text>
</comment>
<dbReference type="InterPro" id="IPR006963">
    <property type="entry name" value="Mopterin_OxRdtase_4Fe-4S_dom"/>
</dbReference>
<dbReference type="GO" id="GO:0009061">
    <property type="term" value="P:anaerobic respiration"/>
    <property type="evidence" value="ECO:0007669"/>
    <property type="project" value="TreeGrafter"/>
</dbReference>
<dbReference type="InterPro" id="IPR006655">
    <property type="entry name" value="Mopterin_OxRdtase_prok_CS"/>
</dbReference>
<dbReference type="Proteomes" id="UP000002015">
    <property type="component" value="Chromosome"/>
</dbReference>
<dbReference type="eggNOG" id="COG0243">
    <property type="taxonomic scope" value="Bacteria"/>
</dbReference>
<evidence type="ECO:0000256" key="4">
    <source>
        <dbReference type="ARBA" id="ARBA00022723"/>
    </source>
</evidence>
<protein>
    <submittedName>
        <fullName evidence="9">Anaerobic dimethyl sulfoxide reductase, A subunit, DmsA/YnfE family protein</fullName>
    </submittedName>
</protein>
<dbReference type="Gene3D" id="2.40.40.20">
    <property type="match status" value="1"/>
</dbReference>
<sequence precursor="true">MQRRDFLKLSAAAGAVSCVTACGSKKTETVIPEVPVAEKINWSSCTCNCGHSCPLKVVTRDGKIARIESDDLGDDSWESHQSRACAKGRSTKKKVYAADRLKVPMKRVGKRGEGNFREISWEEAFDTIAAQLRRVIDTYGNESVYCQYASGRLYSFFSGGHWAYGGLWGAKLLNILGGYLGQYNTYSSGQASNAGQYTFGGRPASGYAELRNSDLYLSFGHNPAETEMSGAGGSYALSVVAKGVETYVVDPRYSDTAVSSQCHWLAIRPGTDGALCEALAYEIITQGAADEAFLAKYCVGYDQSTLPASAAANSDYKSHILGQGPDGVVKTPEYAAAITGICAEEIRLLATKLIAAKAPFISQGLGVQRHACGEQAVRSILMLPLLLGKVGQSGTNTGFQPARNVYPLAFSPTGANPVTAKIPCFLWTDAVVRGEEMTATTDGIRGAEKLSANIKFIWNYAGNALINQHSDVNKTHEILQDESLCEFILVHDVQMTPSAKYADILLPDLTDAEGTDISANSATEAGVLTAMTSSVNTPFSAKGCFEVCLEIAKRLGVEQEYAEGKNYQQWLESLYNEVAVKKGYPNYDELVKMGIYRVKDTKPVIGLKSYIDDPVASPLSTPSGKIEVYSETLDTMSKTWTLNEGDEIPAIPKYIKTWEGFEDLETKKQYPLQLIGHHAKGRTHSSFHSNPWMREAVEDAVWMNPKDAAARGISQGDEVLVTSLRGKLKVRARVTPRIMPGVTSLPQGAWTKKQGDVDVGGCVNALTSQRPTAIGKCNPQHTNLVEISLY</sequence>
<dbReference type="Gene3D" id="2.20.25.90">
    <property type="entry name" value="ADC-like domains"/>
    <property type="match status" value="1"/>
</dbReference>
<dbReference type="OrthoDB" id="9815647at2"/>
<dbReference type="Gene3D" id="3.40.50.740">
    <property type="match status" value="2"/>
</dbReference>
<dbReference type="InterPro" id="IPR011888">
    <property type="entry name" value="Anaer_DMSO_reductase"/>
</dbReference>
<keyword evidence="5" id="KW-0560">Oxidoreductase</keyword>
<evidence type="ECO:0000313" key="10">
    <source>
        <dbReference type="Proteomes" id="UP000002015"/>
    </source>
</evidence>
<accession>A8FT42</accession>
<evidence type="ECO:0000256" key="2">
    <source>
        <dbReference type="ARBA" id="ARBA00010312"/>
    </source>
</evidence>
<dbReference type="GO" id="GO:0051539">
    <property type="term" value="F:4 iron, 4 sulfur cluster binding"/>
    <property type="evidence" value="ECO:0007669"/>
    <property type="project" value="InterPro"/>
</dbReference>
<dbReference type="Pfam" id="PF04879">
    <property type="entry name" value="Molybdop_Fe4S4"/>
    <property type="match status" value="1"/>
</dbReference>
<evidence type="ECO:0000256" key="7">
    <source>
        <dbReference type="ARBA" id="ARBA00023014"/>
    </source>
</evidence>
<reference evidence="9 10" key="1">
    <citation type="submission" date="2007-08" db="EMBL/GenBank/DDBJ databases">
        <title>Complete sequence of Shewanella sediminis HAW-EB3.</title>
        <authorList>
            <consortium name="US DOE Joint Genome Institute"/>
            <person name="Copeland A."/>
            <person name="Lucas S."/>
            <person name="Lapidus A."/>
            <person name="Barry K."/>
            <person name="Glavina del Rio T."/>
            <person name="Dalin E."/>
            <person name="Tice H."/>
            <person name="Pitluck S."/>
            <person name="Chertkov O."/>
            <person name="Brettin T."/>
            <person name="Bruce D."/>
            <person name="Detter J.C."/>
            <person name="Han C."/>
            <person name="Schmutz J."/>
            <person name="Larimer F."/>
            <person name="Land M."/>
            <person name="Hauser L."/>
            <person name="Kyrpides N."/>
            <person name="Kim E."/>
            <person name="Zhao J.-S."/>
            <person name="Richardson P."/>
        </authorList>
    </citation>
    <scope>NUCLEOTIDE SEQUENCE [LARGE SCALE GENOMIC DNA]</scope>
    <source>
        <strain evidence="9 10">HAW-EB3</strain>
    </source>
</reference>
<evidence type="ECO:0000313" key="9">
    <source>
        <dbReference type="EMBL" id="ABV36015.1"/>
    </source>
</evidence>
<dbReference type="EMBL" id="CP000821">
    <property type="protein sequence ID" value="ABV36015.1"/>
    <property type="molecule type" value="Genomic_DNA"/>
</dbReference>
<evidence type="ECO:0000256" key="5">
    <source>
        <dbReference type="ARBA" id="ARBA00023002"/>
    </source>
</evidence>
<dbReference type="AlphaFoldDB" id="A8FT42"/>
<dbReference type="InterPro" id="IPR050612">
    <property type="entry name" value="Prok_Mopterin_Oxidored"/>
</dbReference>
<dbReference type="PROSITE" id="PS51669">
    <property type="entry name" value="4FE4S_MOW_BIS_MGD"/>
    <property type="match status" value="1"/>
</dbReference>
<dbReference type="InterPro" id="IPR009010">
    <property type="entry name" value="Asp_de-COase-like_dom_sf"/>
</dbReference>
<dbReference type="NCBIfam" id="TIGR02166">
    <property type="entry name" value="dmsA_ynfE"/>
    <property type="match status" value="1"/>
</dbReference>
<comment type="cofactor">
    <cofactor evidence="1">
        <name>Mo-bis(molybdopterin guanine dinucleotide)</name>
        <dbReference type="ChEBI" id="CHEBI:60539"/>
    </cofactor>
</comment>
<dbReference type="GO" id="GO:0043546">
    <property type="term" value="F:molybdopterin cofactor binding"/>
    <property type="evidence" value="ECO:0007669"/>
    <property type="project" value="InterPro"/>
</dbReference>
<evidence type="ECO:0000256" key="1">
    <source>
        <dbReference type="ARBA" id="ARBA00001942"/>
    </source>
</evidence>
<dbReference type="Pfam" id="PF01568">
    <property type="entry name" value="Molydop_binding"/>
    <property type="match status" value="1"/>
</dbReference>
<evidence type="ECO:0000259" key="8">
    <source>
        <dbReference type="PROSITE" id="PS51669"/>
    </source>
</evidence>
<dbReference type="PROSITE" id="PS00932">
    <property type="entry name" value="MOLYBDOPTERIN_PROK_3"/>
    <property type="match status" value="1"/>
</dbReference>
<feature type="domain" description="4Fe-4S Mo/W bis-MGD-type" evidence="8">
    <location>
        <begin position="38"/>
        <end position="99"/>
    </location>
</feature>
<dbReference type="InterPro" id="IPR006656">
    <property type="entry name" value="Mopterin_OxRdtase"/>
</dbReference>
<keyword evidence="7" id="KW-0411">Iron-sulfur</keyword>
<proteinExistence type="inferred from homology"/>
<dbReference type="SUPFAM" id="SSF53706">
    <property type="entry name" value="Formate dehydrogenase/DMSO reductase, domains 1-3"/>
    <property type="match status" value="1"/>
</dbReference>
<dbReference type="SMART" id="SM00926">
    <property type="entry name" value="Molybdop_Fe4S4"/>
    <property type="match status" value="1"/>
</dbReference>
<dbReference type="GO" id="GO:0030288">
    <property type="term" value="C:outer membrane-bounded periplasmic space"/>
    <property type="evidence" value="ECO:0007669"/>
    <property type="project" value="TreeGrafter"/>
</dbReference>
<dbReference type="Pfam" id="PF00384">
    <property type="entry name" value="Molybdopterin"/>
    <property type="match status" value="1"/>
</dbReference>
<dbReference type="KEGG" id="sse:Ssed_1404"/>
<dbReference type="STRING" id="425104.Ssed_1404"/>
<dbReference type="PANTHER" id="PTHR43742:SF3">
    <property type="entry name" value="DIMETHYL SULFOXIDE REDUCTASE DMSA"/>
    <property type="match status" value="1"/>
</dbReference>
<evidence type="ECO:0000256" key="3">
    <source>
        <dbReference type="ARBA" id="ARBA00022505"/>
    </source>
</evidence>
<dbReference type="GO" id="GO:0030151">
    <property type="term" value="F:molybdenum ion binding"/>
    <property type="evidence" value="ECO:0007669"/>
    <property type="project" value="InterPro"/>
</dbReference>
<keyword evidence="10" id="KW-1185">Reference proteome</keyword>
<organism evidence="9 10">
    <name type="scientific">Shewanella sediminis (strain HAW-EB3)</name>
    <dbReference type="NCBI Taxonomy" id="425104"/>
    <lineage>
        <taxon>Bacteria</taxon>
        <taxon>Pseudomonadati</taxon>
        <taxon>Pseudomonadota</taxon>
        <taxon>Gammaproteobacteria</taxon>
        <taxon>Alteromonadales</taxon>
        <taxon>Shewanellaceae</taxon>
        <taxon>Shewanella</taxon>
    </lineage>
</organism>
<gene>
    <name evidence="9" type="ordered locus">Ssed_1404</name>
</gene>
<dbReference type="RefSeq" id="WP_012141751.1">
    <property type="nucleotide sequence ID" value="NC_009831.1"/>
</dbReference>
<dbReference type="GO" id="GO:0009389">
    <property type="term" value="F:dimethyl sulfoxide reductase activity"/>
    <property type="evidence" value="ECO:0007669"/>
    <property type="project" value="InterPro"/>
</dbReference>
<dbReference type="SUPFAM" id="SSF50692">
    <property type="entry name" value="ADC-like"/>
    <property type="match status" value="1"/>
</dbReference>
<dbReference type="HOGENOM" id="CLU_000422_13_3_6"/>
<dbReference type="PANTHER" id="PTHR43742">
    <property type="entry name" value="TRIMETHYLAMINE-N-OXIDE REDUCTASE"/>
    <property type="match status" value="1"/>
</dbReference>
<dbReference type="GO" id="GO:0009055">
    <property type="term" value="F:electron transfer activity"/>
    <property type="evidence" value="ECO:0007669"/>
    <property type="project" value="TreeGrafter"/>
</dbReference>